<dbReference type="Proteomes" id="UP000183400">
    <property type="component" value="Unassembled WGS sequence"/>
</dbReference>
<dbReference type="InterPro" id="IPR013658">
    <property type="entry name" value="SGL"/>
</dbReference>
<protein>
    <submittedName>
        <fullName evidence="3">Gluconolactonase</fullName>
    </submittedName>
</protein>
<keyword evidence="1" id="KW-0378">Hydrolase</keyword>
<organism evidence="3 4">
    <name type="scientific">Ruegeria halocynthiae</name>
    <dbReference type="NCBI Taxonomy" id="985054"/>
    <lineage>
        <taxon>Bacteria</taxon>
        <taxon>Pseudomonadati</taxon>
        <taxon>Pseudomonadota</taxon>
        <taxon>Alphaproteobacteria</taxon>
        <taxon>Rhodobacterales</taxon>
        <taxon>Roseobacteraceae</taxon>
        <taxon>Ruegeria</taxon>
    </lineage>
</organism>
<dbReference type="PANTHER" id="PTHR47572:SF4">
    <property type="entry name" value="LACTONASE DRP35"/>
    <property type="match status" value="1"/>
</dbReference>
<proteinExistence type="predicted"/>
<dbReference type="GO" id="GO:0016787">
    <property type="term" value="F:hydrolase activity"/>
    <property type="evidence" value="ECO:0007669"/>
    <property type="project" value="UniProtKB-KW"/>
</dbReference>
<name>A0A1H3EHW6_9RHOB</name>
<dbReference type="InterPro" id="IPR051262">
    <property type="entry name" value="SMP-30/CGR1_Lactonase"/>
</dbReference>
<gene>
    <name evidence="3" type="ORF">SAMN05444358_11172</name>
</gene>
<dbReference type="PANTHER" id="PTHR47572">
    <property type="entry name" value="LIPOPROTEIN-RELATED"/>
    <property type="match status" value="1"/>
</dbReference>
<dbReference type="STRING" id="985054.SAMN05444358_11172"/>
<dbReference type="Gene3D" id="2.120.10.30">
    <property type="entry name" value="TolB, C-terminal domain"/>
    <property type="match status" value="1"/>
</dbReference>
<dbReference type="InterPro" id="IPR011042">
    <property type="entry name" value="6-blade_b-propeller_TolB-like"/>
</dbReference>
<sequence length="236" mass="25724">MGENRDLFVAQGADFGGRRVSRIDAKTGRSHVLAHSYQGRRLDSPNDLTIGPDGLMYFTDPRYSGHESIEQPIQGLYRIEENGDVTLAVADAVKPNGLVFSSDGSKLYVAAANDNSSTDYSRHVKDQPVHAGLIAVLEYPVNADGSFGPRKVLVDYTDVNTLGPDGLNVDAEGNLYVALFGVDEPGIYVYAPNGQRIGRFPTGEVWPTNTAFVSDPDGHHYLYMTGGADLYRIRLK</sequence>
<reference evidence="4" key="1">
    <citation type="submission" date="2016-10" db="EMBL/GenBank/DDBJ databases">
        <authorList>
            <person name="Varghese N."/>
            <person name="Submissions S."/>
        </authorList>
    </citation>
    <scope>NUCLEOTIDE SEQUENCE [LARGE SCALE GENOMIC DNA]</scope>
    <source>
        <strain evidence="4">DSM 27839</strain>
    </source>
</reference>
<accession>A0A1H3EHW6</accession>
<dbReference type="Pfam" id="PF08450">
    <property type="entry name" value="SGL"/>
    <property type="match status" value="1"/>
</dbReference>
<evidence type="ECO:0000313" key="3">
    <source>
        <dbReference type="EMBL" id="SDX78210.1"/>
    </source>
</evidence>
<evidence type="ECO:0000256" key="1">
    <source>
        <dbReference type="ARBA" id="ARBA00022801"/>
    </source>
</evidence>
<keyword evidence="4" id="KW-1185">Reference proteome</keyword>
<dbReference type="SUPFAM" id="SSF63829">
    <property type="entry name" value="Calcium-dependent phosphotriesterase"/>
    <property type="match status" value="1"/>
</dbReference>
<evidence type="ECO:0000259" key="2">
    <source>
        <dbReference type="Pfam" id="PF08450"/>
    </source>
</evidence>
<feature type="domain" description="SMP-30/Gluconolactonase/LRE-like region" evidence="2">
    <location>
        <begin position="18"/>
        <end position="225"/>
    </location>
</feature>
<evidence type="ECO:0000313" key="4">
    <source>
        <dbReference type="Proteomes" id="UP000183400"/>
    </source>
</evidence>
<dbReference type="EMBL" id="FNNP01000011">
    <property type="protein sequence ID" value="SDX78210.1"/>
    <property type="molecule type" value="Genomic_DNA"/>
</dbReference>
<dbReference type="AlphaFoldDB" id="A0A1H3EHW6"/>